<feature type="compositionally biased region" description="Basic and acidic residues" evidence="1">
    <location>
        <begin position="57"/>
        <end position="71"/>
    </location>
</feature>
<name>A0A176WKQ5_MARPO</name>
<proteinExistence type="predicted"/>
<keyword evidence="3" id="KW-1185">Reference proteome</keyword>
<feature type="compositionally biased region" description="Basic and acidic residues" evidence="1">
    <location>
        <begin position="173"/>
        <end position="183"/>
    </location>
</feature>
<evidence type="ECO:0000256" key="1">
    <source>
        <dbReference type="SAM" id="MobiDB-lite"/>
    </source>
</evidence>
<accession>A0A176WKQ5</accession>
<dbReference type="EMBL" id="LVLJ01000705">
    <property type="protein sequence ID" value="OAE32902.1"/>
    <property type="molecule type" value="Genomic_DNA"/>
</dbReference>
<feature type="compositionally biased region" description="Polar residues" evidence="1">
    <location>
        <begin position="162"/>
        <end position="172"/>
    </location>
</feature>
<dbReference type="AlphaFoldDB" id="A0A176WKQ5"/>
<reference evidence="2" key="1">
    <citation type="submission" date="2016-03" db="EMBL/GenBank/DDBJ databases">
        <title>Mechanisms controlling the formation of the plant cell surface in tip-growing cells are functionally conserved among land plants.</title>
        <authorList>
            <person name="Honkanen S."/>
            <person name="Jones V.A."/>
            <person name="Morieri G."/>
            <person name="Champion C."/>
            <person name="Hetherington A.J."/>
            <person name="Kelly S."/>
            <person name="Saint-Marcoux D."/>
            <person name="Proust H."/>
            <person name="Prescott H."/>
            <person name="Dolan L."/>
        </authorList>
    </citation>
    <scope>NUCLEOTIDE SEQUENCE [LARGE SCALE GENOMIC DNA]</scope>
    <source>
        <tissue evidence="2">Whole gametophyte</tissue>
    </source>
</reference>
<sequence length="183" mass="20306">MKAIPAGGLLRITYGGDYCHDTLSTPGGQHHNAALSDIVAGLQVEISKAQAKNHPAVGREHEERKAKSDSELEMELKALETESLEGSVGMSHLHVRVFQLKDDLENERSTLKDLREKLVRSEIDTTELINQLKAQLIIQSTALIGLEEKIIALKEDVSREQANFETATNASKENLEGERNRVR</sequence>
<comment type="caution">
    <text evidence="2">The sequence shown here is derived from an EMBL/GenBank/DDBJ whole genome shotgun (WGS) entry which is preliminary data.</text>
</comment>
<feature type="region of interest" description="Disordered" evidence="1">
    <location>
        <begin position="50"/>
        <end position="71"/>
    </location>
</feature>
<feature type="region of interest" description="Disordered" evidence="1">
    <location>
        <begin position="162"/>
        <end position="183"/>
    </location>
</feature>
<protein>
    <submittedName>
        <fullName evidence="2">Uncharacterized protein</fullName>
    </submittedName>
</protein>
<evidence type="ECO:0000313" key="3">
    <source>
        <dbReference type="Proteomes" id="UP000077202"/>
    </source>
</evidence>
<gene>
    <name evidence="2" type="ORF">AXG93_399s1100</name>
</gene>
<organism evidence="2 3">
    <name type="scientific">Marchantia polymorpha subsp. ruderalis</name>
    <dbReference type="NCBI Taxonomy" id="1480154"/>
    <lineage>
        <taxon>Eukaryota</taxon>
        <taxon>Viridiplantae</taxon>
        <taxon>Streptophyta</taxon>
        <taxon>Embryophyta</taxon>
        <taxon>Marchantiophyta</taxon>
        <taxon>Marchantiopsida</taxon>
        <taxon>Marchantiidae</taxon>
        <taxon>Marchantiales</taxon>
        <taxon>Marchantiaceae</taxon>
        <taxon>Marchantia</taxon>
    </lineage>
</organism>
<dbReference type="Proteomes" id="UP000077202">
    <property type="component" value="Unassembled WGS sequence"/>
</dbReference>
<evidence type="ECO:0000313" key="2">
    <source>
        <dbReference type="EMBL" id="OAE32902.1"/>
    </source>
</evidence>